<dbReference type="SUPFAM" id="SSF46689">
    <property type="entry name" value="Homeodomain-like"/>
    <property type="match status" value="1"/>
</dbReference>
<dbReference type="PANTHER" id="PTHR46564">
    <property type="entry name" value="TRANSPOSASE"/>
    <property type="match status" value="1"/>
</dbReference>
<dbReference type="InterPro" id="IPR009057">
    <property type="entry name" value="Homeodomain-like_sf"/>
</dbReference>
<dbReference type="InterPro" id="IPR047655">
    <property type="entry name" value="Transpos_IS630-like"/>
</dbReference>
<accession>A0A7J6SC48</accession>
<dbReference type="PANTHER" id="PTHR46564:SF1">
    <property type="entry name" value="TRANSPOSASE"/>
    <property type="match status" value="1"/>
</dbReference>
<proteinExistence type="predicted"/>
<evidence type="ECO:0000313" key="4">
    <source>
        <dbReference type="Proteomes" id="UP000553632"/>
    </source>
</evidence>
<reference evidence="3 4" key="1">
    <citation type="submission" date="2020-04" db="EMBL/GenBank/DDBJ databases">
        <title>Perkinsus olseni comparative genomics.</title>
        <authorList>
            <person name="Bogema D.R."/>
        </authorList>
    </citation>
    <scope>NUCLEOTIDE SEQUENCE [LARGE SCALE GENOMIC DNA]</scope>
    <source>
        <strain evidence="3 4">ATCC PRA-207</strain>
    </source>
</reference>
<dbReference type="InterPro" id="IPR038717">
    <property type="entry name" value="Tc1-like_DDE_dom"/>
</dbReference>
<evidence type="ECO:0000259" key="2">
    <source>
        <dbReference type="Pfam" id="PF13358"/>
    </source>
</evidence>
<evidence type="ECO:0000256" key="1">
    <source>
        <dbReference type="SAM" id="MobiDB-lite"/>
    </source>
</evidence>
<dbReference type="EMBL" id="JABANO010019461">
    <property type="protein sequence ID" value="KAF4730142.1"/>
    <property type="molecule type" value="Genomic_DNA"/>
</dbReference>
<dbReference type="Pfam" id="PF13358">
    <property type="entry name" value="DDE_3"/>
    <property type="match status" value="1"/>
</dbReference>
<dbReference type="Gene3D" id="3.30.420.10">
    <property type="entry name" value="Ribonuclease H-like superfamily/Ribonuclease H"/>
    <property type="match status" value="1"/>
</dbReference>
<comment type="caution">
    <text evidence="3">The sequence shown here is derived from an EMBL/GenBank/DDBJ whole genome shotgun (WGS) entry which is preliminary data.</text>
</comment>
<dbReference type="InterPro" id="IPR036397">
    <property type="entry name" value="RNaseH_sf"/>
</dbReference>
<evidence type="ECO:0000313" key="3">
    <source>
        <dbReference type="EMBL" id="KAF4730142.1"/>
    </source>
</evidence>
<gene>
    <name evidence="3" type="ORF">FOZ63_029218</name>
</gene>
<feature type="domain" description="Tc1-like transposase DDE" evidence="2">
    <location>
        <begin position="182"/>
        <end position="319"/>
    </location>
</feature>
<dbReference type="NCBIfam" id="NF033545">
    <property type="entry name" value="transpos_IS630"/>
    <property type="match status" value="1"/>
</dbReference>
<organism evidence="3 4">
    <name type="scientific">Perkinsus olseni</name>
    <name type="common">Perkinsus atlanticus</name>
    <dbReference type="NCBI Taxonomy" id="32597"/>
    <lineage>
        <taxon>Eukaryota</taxon>
        <taxon>Sar</taxon>
        <taxon>Alveolata</taxon>
        <taxon>Perkinsozoa</taxon>
        <taxon>Perkinsea</taxon>
        <taxon>Perkinsida</taxon>
        <taxon>Perkinsidae</taxon>
        <taxon>Perkinsus</taxon>
    </lineage>
</organism>
<dbReference type="OMA" id="VIACETT"/>
<dbReference type="AlphaFoldDB" id="A0A7J6SC48"/>
<sequence length="383" mass="43075">MDHQEAVVGPEIQPEENPENVAHTPPLQRRGPYKKVSDSAKARIMAARRTGGDWRAIAKANGVKTPTVRGWAKKEIVDDLPVFKPKGGARHSKITEEHKNFIVDYLSRHSTTTVRQLTQALKDAHEGLEISADAVRKSMHGLTYTVKQVHFEPETANNEVSLGKRALYVQQLLQAQGNNRFIVYEDESNYNVWTSRSVGWSKKGERTNKKRTSGRGENVHLLCAVEASIGVVRTETRRGSLTRAEFVGWSRRVIDTAVERGLPADRITYVVDNAPAHSRLEEEIQGIYPGLEVLRLGPYSPFLNPVEGCWAVVKANLKRRITVGLEVLLDVPNGRTQREHRAQCLIQWAIDAFVELDHQKVVAFVNNCAIHYADALARRPMQF</sequence>
<protein>
    <recommendedName>
        <fullName evidence="2">Tc1-like transposase DDE domain-containing protein</fullName>
    </recommendedName>
</protein>
<keyword evidence="4" id="KW-1185">Reference proteome</keyword>
<feature type="region of interest" description="Disordered" evidence="1">
    <location>
        <begin position="1"/>
        <end position="39"/>
    </location>
</feature>
<dbReference type="Proteomes" id="UP000553632">
    <property type="component" value="Unassembled WGS sequence"/>
</dbReference>
<dbReference type="GO" id="GO:0003676">
    <property type="term" value="F:nucleic acid binding"/>
    <property type="evidence" value="ECO:0007669"/>
    <property type="project" value="InterPro"/>
</dbReference>
<name>A0A7J6SC48_PEROL</name>